<evidence type="ECO:0000313" key="6">
    <source>
        <dbReference type="EMBL" id="MXP34046.1"/>
    </source>
</evidence>
<comment type="pathway">
    <text evidence="1">Lipid metabolism.</text>
</comment>
<gene>
    <name evidence="5" type="ORF">GRI94_05540</name>
    <name evidence="6" type="ORF">GRI94_19630</name>
</gene>
<dbReference type="SUPFAM" id="SSF69593">
    <property type="entry name" value="Glycerol-3-phosphate (1)-acyltransferase"/>
    <property type="match status" value="1"/>
</dbReference>
<keyword evidence="2 5" id="KW-0808">Transferase</keyword>
<dbReference type="Pfam" id="PF01553">
    <property type="entry name" value="Acyltransferase"/>
    <property type="match status" value="1"/>
</dbReference>
<dbReference type="GO" id="GO:0003841">
    <property type="term" value="F:1-acylglycerol-3-phosphate O-acyltransferase activity"/>
    <property type="evidence" value="ECO:0007669"/>
    <property type="project" value="TreeGrafter"/>
</dbReference>
<evidence type="ECO:0000313" key="7">
    <source>
        <dbReference type="Proteomes" id="UP000446786"/>
    </source>
</evidence>
<evidence type="ECO:0000313" key="5">
    <source>
        <dbReference type="EMBL" id="MXP31286.1"/>
    </source>
</evidence>
<dbReference type="InterPro" id="IPR002123">
    <property type="entry name" value="Plipid/glycerol_acylTrfase"/>
</dbReference>
<keyword evidence="7" id="KW-1185">Reference proteome</keyword>
<dbReference type="AlphaFoldDB" id="A0A845AS01"/>
<evidence type="ECO:0000256" key="2">
    <source>
        <dbReference type="ARBA" id="ARBA00022679"/>
    </source>
</evidence>
<reference evidence="5 7" key="1">
    <citation type="submission" date="2019-12" db="EMBL/GenBank/DDBJ databases">
        <title>Genomic-based taxomic classification of the family Erythrobacteraceae.</title>
        <authorList>
            <person name="Xu L."/>
        </authorList>
    </citation>
    <scope>NUCLEOTIDE SEQUENCE [LARGE SCALE GENOMIC DNA]</scope>
    <source>
        <strain evidence="5 7">JCM 16677</strain>
    </source>
</reference>
<dbReference type="EMBL" id="WTYE01000001">
    <property type="protein sequence ID" value="MXP34046.1"/>
    <property type="molecule type" value="Genomic_DNA"/>
</dbReference>
<protein>
    <submittedName>
        <fullName evidence="5">1-acyl-sn-glycerol-3-phosphate acyltransferase</fullName>
    </submittedName>
</protein>
<sequence length="227" mass="25473">MFVLRTLLFCLIFYPGSTLLVVWAVLAFPLGIEVQRAAANRWSHFHRWCVENLLGIEVVLEGAPSTEPTLYAIKHESYFEAIDMPTLFEMPVVFAKEELFRIPGWGRIARVYGLVSVARKDGAKALLKLIREARKSAAEGRPLIIFPEGTRVLHGQIGKLQSGFAGIYKMVGLQVVPVAVDSGPLYRKFWKRPGRITYRFGDPIPPGLEREELERQVAAAINALNPD</sequence>
<name>A0A845AS01_9SPHN</name>
<evidence type="ECO:0000256" key="3">
    <source>
        <dbReference type="ARBA" id="ARBA00023315"/>
    </source>
</evidence>
<evidence type="ECO:0000256" key="1">
    <source>
        <dbReference type="ARBA" id="ARBA00005189"/>
    </source>
</evidence>
<dbReference type="RefSeq" id="WP_160778746.1">
    <property type="nucleotide sequence ID" value="NZ_BAAAZF010000001.1"/>
</dbReference>
<evidence type="ECO:0000259" key="4">
    <source>
        <dbReference type="SMART" id="SM00563"/>
    </source>
</evidence>
<proteinExistence type="predicted"/>
<keyword evidence="3 5" id="KW-0012">Acyltransferase</keyword>
<dbReference type="SMART" id="SM00563">
    <property type="entry name" value="PlsC"/>
    <property type="match status" value="1"/>
</dbReference>
<dbReference type="OrthoDB" id="5290997at2"/>
<dbReference type="EMBL" id="WTYE01000001">
    <property type="protein sequence ID" value="MXP31286.1"/>
    <property type="molecule type" value="Genomic_DNA"/>
</dbReference>
<accession>A0A845AS01</accession>
<comment type="caution">
    <text evidence="5">The sequence shown here is derived from an EMBL/GenBank/DDBJ whole genome shotgun (WGS) entry which is preliminary data.</text>
</comment>
<dbReference type="GO" id="GO:0006654">
    <property type="term" value="P:phosphatidic acid biosynthetic process"/>
    <property type="evidence" value="ECO:0007669"/>
    <property type="project" value="TreeGrafter"/>
</dbReference>
<feature type="domain" description="Phospholipid/glycerol acyltransferase" evidence="4">
    <location>
        <begin position="69"/>
        <end position="183"/>
    </location>
</feature>
<dbReference type="CDD" id="cd07989">
    <property type="entry name" value="LPLAT_AGPAT-like"/>
    <property type="match status" value="1"/>
</dbReference>
<organism evidence="5 7">
    <name type="scientific">Parerythrobacter jejuensis</name>
    <dbReference type="NCBI Taxonomy" id="795812"/>
    <lineage>
        <taxon>Bacteria</taxon>
        <taxon>Pseudomonadati</taxon>
        <taxon>Pseudomonadota</taxon>
        <taxon>Alphaproteobacteria</taxon>
        <taxon>Sphingomonadales</taxon>
        <taxon>Erythrobacteraceae</taxon>
        <taxon>Parerythrobacter</taxon>
    </lineage>
</organism>
<dbReference type="PANTHER" id="PTHR10434">
    <property type="entry name" value="1-ACYL-SN-GLYCEROL-3-PHOSPHATE ACYLTRANSFERASE"/>
    <property type="match status" value="1"/>
</dbReference>
<dbReference type="Proteomes" id="UP000446786">
    <property type="component" value="Unassembled WGS sequence"/>
</dbReference>
<dbReference type="PANTHER" id="PTHR10434:SF11">
    <property type="entry name" value="1-ACYL-SN-GLYCEROL-3-PHOSPHATE ACYLTRANSFERASE"/>
    <property type="match status" value="1"/>
</dbReference>